<evidence type="ECO:0000313" key="3">
    <source>
        <dbReference type="EMBL" id="PXF48657.1"/>
    </source>
</evidence>
<dbReference type="InterPro" id="IPR002347">
    <property type="entry name" value="SDR_fam"/>
</dbReference>
<dbReference type="Pfam" id="PF00106">
    <property type="entry name" value="adh_short"/>
    <property type="match status" value="1"/>
</dbReference>
<keyword evidence="2" id="KW-1133">Transmembrane helix</keyword>
<accession>A0A2V3J3T9</accession>
<proteinExistence type="predicted"/>
<keyword evidence="2" id="KW-0472">Membrane</keyword>
<name>A0A2V3J3T9_9FLOR</name>
<keyword evidence="4" id="KW-1185">Reference proteome</keyword>
<evidence type="ECO:0000256" key="1">
    <source>
        <dbReference type="ARBA" id="ARBA00023002"/>
    </source>
</evidence>
<dbReference type="Gene3D" id="3.40.50.720">
    <property type="entry name" value="NAD(P)-binding Rossmann-like Domain"/>
    <property type="match status" value="1"/>
</dbReference>
<dbReference type="STRING" id="448386.A0A2V3J3T9"/>
<dbReference type="Proteomes" id="UP000247409">
    <property type="component" value="Unassembled WGS sequence"/>
</dbReference>
<dbReference type="PIRSF" id="PIRSF000126">
    <property type="entry name" value="11-beta-HSD1"/>
    <property type="match status" value="1"/>
</dbReference>
<dbReference type="PANTHER" id="PTHR43899">
    <property type="entry name" value="RH59310P"/>
    <property type="match status" value="1"/>
</dbReference>
<dbReference type="OrthoDB" id="5545019at2759"/>
<comment type="caution">
    <text evidence="3">The sequence shown here is derived from an EMBL/GenBank/DDBJ whole genome shotgun (WGS) entry which is preliminary data.</text>
</comment>
<reference evidence="3 4" key="1">
    <citation type="journal article" date="2018" name="Mol. Biol. Evol.">
        <title>Analysis of the draft genome of the red seaweed Gracilariopsis chorda provides insights into genome size evolution in Rhodophyta.</title>
        <authorList>
            <person name="Lee J."/>
            <person name="Yang E.C."/>
            <person name="Graf L."/>
            <person name="Yang J.H."/>
            <person name="Qiu H."/>
            <person name="Zel Zion U."/>
            <person name="Chan C.X."/>
            <person name="Stephens T.G."/>
            <person name="Weber A.P.M."/>
            <person name="Boo G.H."/>
            <person name="Boo S.M."/>
            <person name="Kim K.M."/>
            <person name="Shin Y."/>
            <person name="Jung M."/>
            <person name="Lee S.J."/>
            <person name="Yim H.S."/>
            <person name="Lee J.H."/>
            <person name="Bhattacharya D."/>
            <person name="Yoon H.S."/>
        </authorList>
    </citation>
    <scope>NUCLEOTIDE SEQUENCE [LARGE SCALE GENOMIC DNA]</scope>
    <source>
        <strain evidence="3 4">SKKU-2015</strain>
        <tissue evidence="3">Whole body</tissue>
    </source>
</reference>
<keyword evidence="2" id="KW-0812">Transmembrane</keyword>
<feature type="transmembrane region" description="Helical" evidence="2">
    <location>
        <begin position="12"/>
        <end position="33"/>
    </location>
</feature>
<dbReference type="PANTHER" id="PTHR43899:SF4">
    <property type="entry name" value="17 BETA-HYDROXYSTEROID DEHYDROGENASE TYPE 3"/>
    <property type="match status" value="1"/>
</dbReference>
<dbReference type="InterPro" id="IPR036291">
    <property type="entry name" value="NAD(P)-bd_dom_sf"/>
</dbReference>
<gene>
    <name evidence="3" type="ORF">BWQ96_01509</name>
</gene>
<dbReference type="CDD" id="cd05233">
    <property type="entry name" value="SDR_c"/>
    <property type="match status" value="1"/>
</dbReference>
<sequence length="284" mass="31445">MLKPQNLREKYGNWAVVTGGSSGIGLALVRLLASQGVNVFIVALDDALLDEAQRGVSKQFPTVQIRPIGVNLGDKSENYMKQITEQTDEVDVSILVNNAGFLVMGFFNEESIDKYISSLHCNAMAAIRLTHHFYSLMITKKIKGCVMFTSSAAWFLPAPFASSYGASKALLSHFGNSLAIEAQQHGIDVTIFHPSYTHSNLYRETPKLDVVTFLSKFGWTPEQVAKRMFACAGRVIVHDMGFYAIATNLLGRFWDSAFLTTCIIPFRDSMAPKKTNSSQNKKTQ</sequence>
<evidence type="ECO:0000313" key="4">
    <source>
        <dbReference type="Proteomes" id="UP000247409"/>
    </source>
</evidence>
<organism evidence="3 4">
    <name type="scientific">Gracilariopsis chorda</name>
    <dbReference type="NCBI Taxonomy" id="448386"/>
    <lineage>
        <taxon>Eukaryota</taxon>
        <taxon>Rhodophyta</taxon>
        <taxon>Florideophyceae</taxon>
        <taxon>Rhodymeniophycidae</taxon>
        <taxon>Gracilariales</taxon>
        <taxon>Gracilariaceae</taxon>
        <taxon>Gracilariopsis</taxon>
    </lineage>
</organism>
<dbReference type="EMBL" id="NBIV01000012">
    <property type="protein sequence ID" value="PXF48657.1"/>
    <property type="molecule type" value="Genomic_DNA"/>
</dbReference>
<keyword evidence="1" id="KW-0560">Oxidoreductase</keyword>
<dbReference type="PRINTS" id="PR00081">
    <property type="entry name" value="GDHRDH"/>
</dbReference>
<dbReference type="GO" id="GO:0016491">
    <property type="term" value="F:oxidoreductase activity"/>
    <property type="evidence" value="ECO:0007669"/>
    <property type="project" value="UniProtKB-KW"/>
</dbReference>
<protein>
    <submittedName>
        <fullName evidence="3">Putative short-chain type dehydrogenase/reductase y4eK</fullName>
    </submittedName>
</protein>
<dbReference type="AlphaFoldDB" id="A0A2V3J3T9"/>
<dbReference type="SUPFAM" id="SSF51735">
    <property type="entry name" value="NAD(P)-binding Rossmann-fold domains"/>
    <property type="match status" value="1"/>
</dbReference>
<evidence type="ECO:0000256" key="2">
    <source>
        <dbReference type="SAM" id="Phobius"/>
    </source>
</evidence>
<dbReference type="InterPro" id="IPR051019">
    <property type="entry name" value="VLCFA-Steroid_DH"/>
</dbReference>